<accession>A0AAN7HAI2</accession>
<feature type="region of interest" description="Disordered" evidence="2">
    <location>
        <begin position="92"/>
        <end position="141"/>
    </location>
</feature>
<keyword evidence="1" id="KW-0175">Coiled coil</keyword>
<reference evidence="3" key="2">
    <citation type="submission" date="2023-05" db="EMBL/GenBank/DDBJ databases">
        <authorList>
            <consortium name="Lawrence Berkeley National Laboratory"/>
            <person name="Steindorff A."/>
            <person name="Hensen N."/>
            <person name="Bonometti L."/>
            <person name="Westerberg I."/>
            <person name="Brannstrom I.O."/>
            <person name="Guillou S."/>
            <person name="Cros-Aarteil S."/>
            <person name="Calhoun S."/>
            <person name="Haridas S."/>
            <person name="Kuo A."/>
            <person name="Mondo S."/>
            <person name="Pangilinan J."/>
            <person name="Riley R."/>
            <person name="Labutti K."/>
            <person name="Andreopoulos B."/>
            <person name="Lipzen A."/>
            <person name="Chen C."/>
            <person name="Yanf M."/>
            <person name="Daum C."/>
            <person name="Ng V."/>
            <person name="Clum A."/>
            <person name="Ohm R."/>
            <person name="Martin F."/>
            <person name="Silar P."/>
            <person name="Natvig D."/>
            <person name="Lalanne C."/>
            <person name="Gautier V."/>
            <person name="Ament-Velasquez S.L."/>
            <person name="Kruys A."/>
            <person name="Hutchinson M.I."/>
            <person name="Powell A.J."/>
            <person name="Barry K."/>
            <person name="Miller A.N."/>
            <person name="Grigoriev I.V."/>
            <person name="Debuchy R."/>
            <person name="Gladieux P."/>
            <person name="Thoren M.H."/>
            <person name="Johannesson H."/>
        </authorList>
    </citation>
    <scope>NUCLEOTIDE SEQUENCE</scope>
    <source>
        <strain evidence="3">CBS 532.94</strain>
    </source>
</reference>
<feature type="coiled-coil region" evidence="1">
    <location>
        <begin position="210"/>
        <end position="244"/>
    </location>
</feature>
<comment type="caution">
    <text evidence="3">The sequence shown here is derived from an EMBL/GenBank/DDBJ whole genome shotgun (WGS) entry which is preliminary data.</text>
</comment>
<organism evidence="3 4">
    <name type="scientific">Achaetomium macrosporum</name>
    <dbReference type="NCBI Taxonomy" id="79813"/>
    <lineage>
        <taxon>Eukaryota</taxon>
        <taxon>Fungi</taxon>
        <taxon>Dikarya</taxon>
        <taxon>Ascomycota</taxon>
        <taxon>Pezizomycotina</taxon>
        <taxon>Sordariomycetes</taxon>
        <taxon>Sordariomycetidae</taxon>
        <taxon>Sordariales</taxon>
        <taxon>Chaetomiaceae</taxon>
        <taxon>Achaetomium</taxon>
    </lineage>
</organism>
<protein>
    <submittedName>
        <fullName evidence="3">Uncharacterized protein</fullName>
    </submittedName>
</protein>
<feature type="non-terminal residue" evidence="3">
    <location>
        <position position="1"/>
    </location>
</feature>
<evidence type="ECO:0000313" key="3">
    <source>
        <dbReference type="EMBL" id="KAK4234095.1"/>
    </source>
</evidence>
<evidence type="ECO:0000256" key="2">
    <source>
        <dbReference type="SAM" id="MobiDB-lite"/>
    </source>
</evidence>
<feature type="compositionally biased region" description="Low complexity" evidence="2">
    <location>
        <begin position="1"/>
        <end position="20"/>
    </location>
</feature>
<sequence length="649" mass="71399">AINVSMAALTASTTASQQTSDLPLRNYPCAPEPVGDSTPDVPPAAMSQSTSVLPTHLPETPCSMAAEYGEGVKDTAPPAAVIAENIFRVYSGESRSRSEASSHRRGRVRGPVRSSTPTPTRSPSAGRSRPRQRGELSPAAQTLNEKVQRFLRSMNTPSPTEELMKENRSLHQRVAALQRTELDLLNDNQDLAPRLASTQKRQETRRRQWKEELLNREKVFEARIKDLELRLARQEAELMRVALERTRETTALSDNAITSWFATKASAWRGWAEDFAHQDPNRVRSGLHPLQLRELCEGVKPSVRLTDKGELPEGLLTPTGNDGVHTAQVLLQGMLANFISSEVFKSPFWVFNAISVSTLELESPSVPRLNSPIGFRMDLAMWNSDVALPWRRQRKAWRSSLMKAFCDGGMSTPVYSILLTEDARALAEARLRYAGRLKDNFLRSPARFLLQDQDAAGIEKLERRLLQEIDAALRFSCQLWCRRDPIFVKGLDELADMTFNAASDNMELCQAQAPLYAQHAGSTANARDAPPGYHDGHSVVMVVQPSIGVKQSVGNGKGAKDSIKAWVKASVLVAPPKPVQQAPAAAQKAASPPKTVSMKAILPPPAPPKNPKEQALILLPTLTFKGPQPLLLKQPAGLSMTLLEQAKVL</sequence>
<proteinExistence type="predicted"/>
<evidence type="ECO:0000256" key="1">
    <source>
        <dbReference type="SAM" id="Coils"/>
    </source>
</evidence>
<dbReference type="EMBL" id="MU860417">
    <property type="protein sequence ID" value="KAK4234095.1"/>
    <property type="molecule type" value="Genomic_DNA"/>
</dbReference>
<evidence type="ECO:0000313" key="4">
    <source>
        <dbReference type="Proteomes" id="UP001303760"/>
    </source>
</evidence>
<dbReference type="AlphaFoldDB" id="A0AAN7HAI2"/>
<name>A0AAN7HAI2_9PEZI</name>
<feature type="region of interest" description="Disordered" evidence="2">
    <location>
        <begin position="1"/>
        <end position="55"/>
    </location>
</feature>
<reference evidence="3" key="1">
    <citation type="journal article" date="2023" name="Mol. Phylogenet. Evol.">
        <title>Genome-scale phylogeny and comparative genomics of the fungal order Sordariales.</title>
        <authorList>
            <person name="Hensen N."/>
            <person name="Bonometti L."/>
            <person name="Westerberg I."/>
            <person name="Brannstrom I.O."/>
            <person name="Guillou S."/>
            <person name="Cros-Aarteil S."/>
            <person name="Calhoun S."/>
            <person name="Haridas S."/>
            <person name="Kuo A."/>
            <person name="Mondo S."/>
            <person name="Pangilinan J."/>
            <person name="Riley R."/>
            <person name="LaButti K."/>
            <person name="Andreopoulos B."/>
            <person name="Lipzen A."/>
            <person name="Chen C."/>
            <person name="Yan M."/>
            <person name="Daum C."/>
            <person name="Ng V."/>
            <person name="Clum A."/>
            <person name="Steindorff A."/>
            <person name="Ohm R.A."/>
            <person name="Martin F."/>
            <person name="Silar P."/>
            <person name="Natvig D.O."/>
            <person name="Lalanne C."/>
            <person name="Gautier V."/>
            <person name="Ament-Velasquez S.L."/>
            <person name="Kruys A."/>
            <person name="Hutchinson M.I."/>
            <person name="Powell A.J."/>
            <person name="Barry K."/>
            <person name="Miller A.N."/>
            <person name="Grigoriev I.V."/>
            <person name="Debuchy R."/>
            <person name="Gladieux P."/>
            <person name="Hiltunen Thoren M."/>
            <person name="Johannesson H."/>
        </authorList>
    </citation>
    <scope>NUCLEOTIDE SEQUENCE</scope>
    <source>
        <strain evidence="3">CBS 532.94</strain>
    </source>
</reference>
<dbReference type="Proteomes" id="UP001303760">
    <property type="component" value="Unassembled WGS sequence"/>
</dbReference>
<gene>
    <name evidence="3" type="ORF">C8A03DRAFT_18939</name>
</gene>
<keyword evidence="4" id="KW-1185">Reference proteome</keyword>
<feature type="compositionally biased region" description="Low complexity" evidence="2">
    <location>
        <begin position="111"/>
        <end position="127"/>
    </location>
</feature>